<proteinExistence type="predicted"/>
<dbReference type="OrthoDB" id="9815222at2"/>
<accession>A0A4P2PZR1</accession>
<dbReference type="PANTHER" id="PTHR47962:SF5">
    <property type="entry name" value="ATP-DEPENDENT HELICASE LHR-RELATED"/>
    <property type="match status" value="1"/>
</dbReference>
<dbReference type="AlphaFoldDB" id="A0A4P2PZR1"/>
<keyword evidence="5" id="KW-0378">Hydrolase</keyword>
<dbReference type="SUPFAM" id="SSF52540">
    <property type="entry name" value="P-loop containing nucleoside triphosphate hydrolases"/>
    <property type="match status" value="1"/>
</dbReference>
<feature type="domain" description="Helicase ATP-binding" evidence="3">
    <location>
        <begin position="32"/>
        <end position="211"/>
    </location>
</feature>
<evidence type="ECO:0000313" key="6">
    <source>
        <dbReference type="Proteomes" id="UP000295781"/>
    </source>
</evidence>
<name>A0A4P2PZR1_SORCE</name>
<evidence type="ECO:0000256" key="2">
    <source>
        <dbReference type="ARBA" id="ARBA00022840"/>
    </source>
</evidence>
<dbReference type="Gene3D" id="3.40.50.300">
    <property type="entry name" value="P-loop containing nucleotide triphosphate hydrolases"/>
    <property type="match status" value="2"/>
</dbReference>
<sequence>MSVFSRFPERLQHAIAHHLGFTSLRPVQELAGEAILDGKNAVVLAPTAGGKTEASMFPVLAGLLSAPPSGVGALYVAPIKALLNNQEVRLGDYTQMVGMRRFVWHGDARQGQKEAFCREPAELLMTTPESLEVMLMSPRVPVRRLFADLRHVVVDEIHAFAGTDRGAHLMSVIERLAALSRHDVQRVGLSATVGNPEQIGRWLAGSSARPGVVVDPPRPKAPRLIKVYLREDASDFAREAVREGRGKKSLFFCQSRSLTEAVADGMRDDAIEVFVHHGSVSREERHAAEERFARGTNACIVATSTLELGIDVGGLDLTFQANAPSTVSSFLQRMGRTGRRPGAVANMTFLCEDAVSVVQSAALVLLAARGWVERVKDEARAWPVLVHQVLAMTQQHGGISAERCWQMLERVPDFRGIRREEYLELIEHMKREGYLFESGGLLGMGLTAERVFGKKNFLELYAVFSSPVLYKVQTESKRDLGSLEQAFVDRLVEEMSTFLLGGRAWLVVSINHEERLVRVRGAPRGKKPSWGGFVPQFLGFELCQAMREVLTSDEEYAFLDAKAKAALAEWRGDLGQLLRRGGDALQLDGTTVTWWTFAGGRINQTLKYALEWRGGWKVVPDNFSVKIQGDGVRFEAVSRLFEEMRSASFWGAPETRRRLLALVPDYRLSKFQRVLPEAWQVEMVGGYLLDFEATARFLAGGAAPIGERDR</sequence>
<feature type="domain" description="Helicase C-terminal" evidence="4">
    <location>
        <begin position="228"/>
        <end position="390"/>
    </location>
</feature>
<evidence type="ECO:0000256" key="1">
    <source>
        <dbReference type="ARBA" id="ARBA00022741"/>
    </source>
</evidence>
<evidence type="ECO:0000259" key="4">
    <source>
        <dbReference type="PROSITE" id="PS51194"/>
    </source>
</evidence>
<keyword evidence="5" id="KW-0347">Helicase</keyword>
<dbReference type="PANTHER" id="PTHR47962">
    <property type="entry name" value="ATP-DEPENDENT HELICASE LHR-RELATED-RELATED"/>
    <property type="match status" value="1"/>
</dbReference>
<evidence type="ECO:0000259" key="3">
    <source>
        <dbReference type="PROSITE" id="PS51192"/>
    </source>
</evidence>
<dbReference type="GO" id="GO:0004386">
    <property type="term" value="F:helicase activity"/>
    <property type="evidence" value="ECO:0007669"/>
    <property type="project" value="UniProtKB-KW"/>
</dbReference>
<evidence type="ECO:0000313" key="5">
    <source>
        <dbReference type="EMBL" id="AUX22405.1"/>
    </source>
</evidence>
<dbReference type="SMART" id="SM00487">
    <property type="entry name" value="DEXDc"/>
    <property type="match status" value="1"/>
</dbReference>
<dbReference type="Pfam" id="PF00270">
    <property type="entry name" value="DEAD"/>
    <property type="match status" value="1"/>
</dbReference>
<dbReference type="EMBL" id="CP012670">
    <property type="protein sequence ID" value="AUX22405.1"/>
    <property type="molecule type" value="Genomic_DNA"/>
</dbReference>
<dbReference type="PROSITE" id="PS51194">
    <property type="entry name" value="HELICASE_CTER"/>
    <property type="match status" value="1"/>
</dbReference>
<dbReference type="InterPro" id="IPR014001">
    <property type="entry name" value="Helicase_ATP-bd"/>
</dbReference>
<gene>
    <name evidence="5" type="ORF">SOCEGT47_029070</name>
</gene>
<dbReference type="InterPro" id="IPR011545">
    <property type="entry name" value="DEAD/DEAH_box_helicase_dom"/>
</dbReference>
<reference evidence="5 6" key="1">
    <citation type="submission" date="2015-09" db="EMBL/GenBank/DDBJ databases">
        <title>Sorangium comparison.</title>
        <authorList>
            <person name="Zaburannyi N."/>
            <person name="Bunk B."/>
            <person name="Overmann J."/>
            <person name="Mueller R."/>
        </authorList>
    </citation>
    <scope>NUCLEOTIDE SEQUENCE [LARGE SCALE GENOMIC DNA]</scope>
    <source>
        <strain evidence="5 6">So ceGT47</strain>
    </source>
</reference>
<dbReference type="GO" id="GO:0016887">
    <property type="term" value="F:ATP hydrolysis activity"/>
    <property type="evidence" value="ECO:0007669"/>
    <property type="project" value="TreeGrafter"/>
</dbReference>
<dbReference type="GO" id="GO:0005524">
    <property type="term" value="F:ATP binding"/>
    <property type="evidence" value="ECO:0007669"/>
    <property type="project" value="UniProtKB-KW"/>
</dbReference>
<dbReference type="InterPro" id="IPR027417">
    <property type="entry name" value="P-loop_NTPase"/>
</dbReference>
<keyword evidence="2" id="KW-0067">ATP-binding</keyword>
<dbReference type="GO" id="GO:0003677">
    <property type="term" value="F:DNA binding"/>
    <property type="evidence" value="ECO:0007669"/>
    <property type="project" value="TreeGrafter"/>
</dbReference>
<protein>
    <submittedName>
        <fullName evidence="5">ATP-dependent helicase</fullName>
    </submittedName>
</protein>
<dbReference type="SMART" id="SM00490">
    <property type="entry name" value="HELICc"/>
    <property type="match status" value="1"/>
</dbReference>
<dbReference type="RefSeq" id="WP_129347572.1">
    <property type="nucleotide sequence ID" value="NZ_CP012670.1"/>
</dbReference>
<keyword evidence="1" id="KW-0547">Nucleotide-binding</keyword>
<organism evidence="5 6">
    <name type="scientific">Sorangium cellulosum</name>
    <name type="common">Polyangium cellulosum</name>
    <dbReference type="NCBI Taxonomy" id="56"/>
    <lineage>
        <taxon>Bacteria</taxon>
        <taxon>Pseudomonadati</taxon>
        <taxon>Myxococcota</taxon>
        <taxon>Polyangia</taxon>
        <taxon>Polyangiales</taxon>
        <taxon>Polyangiaceae</taxon>
        <taxon>Sorangium</taxon>
    </lineage>
</organism>
<dbReference type="InterPro" id="IPR001650">
    <property type="entry name" value="Helicase_C-like"/>
</dbReference>
<dbReference type="Proteomes" id="UP000295781">
    <property type="component" value="Chromosome"/>
</dbReference>
<dbReference type="PROSITE" id="PS51192">
    <property type="entry name" value="HELICASE_ATP_BIND_1"/>
    <property type="match status" value="1"/>
</dbReference>
<dbReference type="InterPro" id="IPR052511">
    <property type="entry name" value="ATP-dep_Helicase"/>
</dbReference>
<dbReference type="Pfam" id="PF00271">
    <property type="entry name" value="Helicase_C"/>
    <property type="match status" value="1"/>
</dbReference>